<proteinExistence type="inferred from homology"/>
<comment type="similarity">
    <text evidence="1">Belongs to the LysR transcriptional regulatory family.</text>
</comment>
<evidence type="ECO:0000313" key="8">
    <source>
        <dbReference type="Proteomes" id="UP000559860"/>
    </source>
</evidence>
<evidence type="ECO:0000313" key="7">
    <source>
        <dbReference type="EMBL" id="MBB2168847.1"/>
    </source>
</evidence>
<dbReference type="GO" id="GO:0005829">
    <property type="term" value="C:cytosol"/>
    <property type="evidence" value="ECO:0007669"/>
    <property type="project" value="TreeGrafter"/>
</dbReference>
<dbReference type="Pfam" id="PF03466">
    <property type="entry name" value="LysR_substrate"/>
    <property type="match status" value="1"/>
</dbReference>
<comment type="caution">
    <text evidence="7">The sequence shown here is derived from an EMBL/GenBank/DDBJ whole genome shotgun (WGS) entry which is preliminary data.</text>
</comment>
<dbReference type="AlphaFoldDB" id="A0A7W4ITT5"/>
<feature type="domain" description="HTH lysR-type" evidence="6">
    <location>
        <begin position="1"/>
        <end position="58"/>
    </location>
</feature>
<protein>
    <submittedName>
        <fullName evidence="7">LysR family transcriptional regulator</fullName>
    </submittedName>
</protein>
<dbReference type="Gene3D" id="1.10.10.10">
    <property type="entry name" value="Winged helix-like DNA-binding domain superfamily/Winged helix DNA-binding domain"/>
    <property type="match status" value="1"/>
</dbReference>
<keyword evidence="2" id="KW-0805">Transcription regulation</keyword>
<gene>
    <name evidence="7" type="ORF">HLH36_10845</name>
</gene>
<dbReference type="InterPro" id="IPR036390">
    <property type="entry name" value="WH_DNA-bd_sf"/>
</dbReference>
<dbReference type="Proteomes" id="UP000559860">
    <property type="component" value="Unassembled WGS sequence"/>
</dbReference>
<dbReference type="InterPro" id="IPR050950">
    <property type="entry name" value="HTH-type_LysR_regulators"/>
</dbReference>
<dbReference type="EMBL" id="JABEQD010000006">
    <property type="protein sequence ID" value="MBB2168847.1"/>
    <property type="molecule type" value="Genomic_DNA"/>
</dbReference>
<evidence type="ECO:0000256" key="4">
    <source>
        <dbReference type="ARBA" id="ARBA00023163"/>
    </source>
</evidence>
<dbReference type="Pfam" id="PF00126">
    <property type="entry name" value="HTH_1"/>
    <property type="match status" value="1"/>
</dbReference>
<dbReference type="InterPro" id="IPR000847">
    <property type="entry name" value="LysR_HTH_N"/>
</dbReference>
<sequence length="331" mass="36006">MDLKALRVFIEVSRTGSLRQAAQLLGMSPAAVARKLDHLEYHFRAPLLDRSPSGMALTEAGALLAERARLTLGDMDATRQLIDDLRGLRRGSVCIYAGGALVSELLVPILTEIHDRYPGLRFRVSEGRTKELFEALRHGEADLGVAIFSPESARPYVQASTPLEHAAIVGADHPLATMRGVTLRDVVRHPLAVPDASYSVRQEMERVARSNGLSIDPVFVTGSLIVQKELALQGRAVLILPPECFRREIEAGSLRSVPLLGEDRIGTSLDVCRHPDRALTYAARALNTALLEHMRRREKGVGGPDACWQTMGVSDPTGGGGPDRAGLRHRA</sequence>
<dbReference type="InterPro" id="IPR036388">
    <property type="entry name" value="WH-like_DNA-bd_sf"/>
</dbReference>
<dbReference type="GO" id="GO:0003677">
    <property type="term" value="F:DNA binding"/>
    <property type="evidence" value="ECO:0007669"/>
    <property type="project" value="UniProtKB-KW"/>
</dbReference>
<evidence type="ECO:0000259" key="6">
    <source>
        <dbReference type="PROSITE" id="PS50931"/>
    </source>
</evidence>
<evidence type="ECO:0000256" key="3">
    <source>
        <dbReference type="ARBA" id="ARBA00023125"/>
    </source>
</evidence>
<dbReference type="SUPFAM" id="SSF46785">
    <property type="entry name" value="Winged helix' DNA-binding domain"/>
    <property type="match status" value="1"/>
</dbReference>
<dbReference type="RefSeq" id="WP_182986381.1">
    <property type="nucleotide sequence ID" value="NZ_JABEQD010000006.1"/>
</dbReference>
<feature type="region of interest" description="Disordered" evidence="5">
    <location>
        <begin position="302"/>
        <end position="331"/>
    </location>
</feature>
<dbReference type="PANTHER" id="PTHR30419:SF8">
    <property type="entry name" value="NITROGEN ASSIMILATION TRANSCRIPTIONAL ACTIVATOR-RELATED"/>
    <property type="match status" value="1"/>
</dbReference>
<organism evidence="7 8">
    <name type="scientific">Gluconacetobacter aggeris</name>
    <dbReference type="NCBI Taxonomy" id="1286186"/>
    <lineage>
        <taxon>Bacteria</taxon>
        <taxon>Pseudomonadati</taxon>
        <taxon>Pseudomonadota</taxon>
        <taxon>Alphaproteobacteria</taxon>
        <taxon>Acetobacterales</taxon>
        <taxon>Acetobacteraceae</taxon>
        <taxon>Gluconacetobacter</taxon>
    </lineage>
</organism>
<accession>A0A7W4ITT5</accession>
<keyword evidence="4" id="KW-0804">Transcription</keyword>
<reference evidence="7 8" key="1">
    <citation type="submission" date="2020-04" db="EMBL/GenBank/DDBJ databases">
        <title>Description of novel Gluconacetobacter.</title>
        <authorList>
            <person name="Sombolestani A."/>
        </authorList>
    </citation>
    <scope>NUCLEOTIDE SEQUENCE [LARGE SCALE GENOMIC DNA]</scope>
    <source>
        <strain evidence="7 8">LMG 27801</strain>
    </source>
</reference>
<name>A0A7W4ITT5_9PROT</name>
<evidence type="ECO:0000256" key="1">
    <source>
        <dbReference type="ARBA" id="ARBA00009437"/>
    </source>
</evidence>
<evidence type="ECO:0000256" key="2">
    <source>
        <dbReference type="ARBA" id="ARBA00023015"/>
    </source>
</evidence>
<keyword evidence="3" id="KW-0238">DNA-binding</keyword>
<dbReference type="InterPro" id="IPR005119">
    <property type="entry name" value="LysR_subst-bd"/>
</dbReference>
<dbReference type="PROSITE" id="PS50931">
    <property type="entry name" value="HTH_LYSR"/>
    <property type="match status" value="1"/>
</dbReference>
<evidence type="ECO:0000256" key="5">
    <source>
        <dbReference type="SAM" id="MobiDB-lite"/>
    </source>
</evidence>
<dbReference type="PANTHER" id="PTHR30419">
    <property type="entry name" value="HTH-TYPE TRANSCRIPTIONAL REGULATOR YBHD"/>
    <property type="match status" value="1"/>
</dbReference>
<keyword evidence="8" id="KW-1185">Reference proteome</keyword>
<dbReference type="GO" id="GO:0003700">
    <property type="term" value="F:DNA-binding transcription factor activity"/>
    <property type="evidence" value="ECO:0007669"/>
    <property type="project" value="InterPro"/>
</dbReference>
<dbReference type="SUPFAM" id="SSF53850">
    <property type="entry name" value="Periplasmic binding protein-like II"/>
    <property type="match status" value="1"/>
</dbReference>
<dbReference type="Gene3D" id="3.40.190.290">
    <property type="match status" value="1"/>
</dbReference>